<evidence type="ECO:0000256" key="4">
    <source>
        <dbReference type="SAM" id="MobiDB-lite"/>
    </source>
</evidence>
<dbReference type="Pfam" id="PF00069">
    <property type="entry name" value="Pkinase"/>
    <property type="match status" value="1"/>
</dbReference>
<dbReference type="InterPro" id="IPR008984">
    <property type="entry name" value="SMAD_FHA_dom_sf"/>
</dbReference>
<dbReference type="PROSITE" id="PS50011">
    <property type="entry name" value="PROTEIN_KINASE_DOM"/>
    <property type="match status" value="1"/>
</dbReference>
<dbReference type="GO" id="GO:0005737">
    <property type="term" value="C:cytoplasm"/>
    <property type="evidence" value="ECO:0007669"/>
    <property type="project" value="TreeGrafter"/>
</dbReference>
<feature type="domain" description="Protein kinase" evidence="6">
    <location>
        <begin position="74"/>
        <end position="348"/>
    </location>
</feature>
<evidence type="ECO:0000313" key="7">
    <source>
        <dbReference type="EMBL" id="OAA55065.1"/>
    </source>
</evidence>
<dbReference type="GO" id="GO:0005524">
    <property type="term" value="F:ATP binding"/>
    <property type="evidence" value="ECO:0007669"/>
    <property type="project" value="InterPro"/>
</dbReference>
<feature type="region of interest" description="Disordered" evidence="4">
    <location>
        <begin position="442"/>
        <end position="477"/>
    </location>
</feature>
<dbReference type="InterPro" id="IPR008271">
    <property type="entry name" value="Ser/Thr_kinase_AS"/>
</dbReference>
<feature type="region of interest" description="Disordered" evidence="4">
    <location>
        <begin position="1"/>
        <end position="26"/>
    </location>
</feature>
<evidence type="ECO:0000259" key="5">
    <source>
        <dbReference type="PROSITE" id="PS50006"/>
    </source>
</evidence>
<dbReference type="Proteomes" id="UP000076874">
    <property type="component" value="Unassembled WGS sequence"/>
</dbReference>
<sequence length="477" mass="52155">MAATNALGCASPIAPEDGSSSSDVEEVPRGPLAWIENAAVSPLHCEIYSVLFAKNEQCPPLLYVRDCQSTSGTYVNGQLVGQGRYVTAARLLENNDAISVGPCTLRICEYPVPATNITLTSCQKEEATLFADEYVLKDTVIGYGAFANCKKPPFGASSTMFTFGELATGGDLFSLLERERFIPEIEIKWIATQLLGAVDYLHCKGVAHRDIKPENILCTSSLYMHHRIALADFGCAGVASFGRMTSYVGTKPYRAPEVQSSNVPHKFSVDIWAVGIVMLQLLAGAQGVEMLADSQGACEQLIRVLNTQRAGVRKQPISQEGVDFILACLNPNSHERPTAAAAAKHPWLSGSEQERTLFRERKKQLAWKPRDIVIPAVVDLRRATVREAQKQTYQDNDTNDVNSMANDVLGEESQLEDNSGNCINPQNAPADVKNQEQFLAEGEDDVHKHRKPVRRCETTVGGEDTGLVAEQRTRSTP</sequence>
<protein>
    <submittedName>
        <fullName evidence="7">Myosin light chain kinase-related protein</fullName>
    </submittedName>
</protein>
<dbReference type="InterPro" id="IPR000719">
    <property type="entry name" value="Prot_kinase_dom"/>
</dbReference>
<dbReference type="AlphaFoldDB" id="A0A162IC98"/>
<keyword evidence="7" id="KW-0808">Transferase</keyword>
<dbReference type="GO" id="GO:0004674">
    <property type="term" value="F:protein serine/threonine kinase activity"/>
    <property type="evidence" value="ECO:0007669"/>
    <property type="project" value="UniProtKB-EC"/>
</dbReference>
<comment type="similarity">
    <text evidence="1">Belongs to the protein kinase superfamily. CAMK Ser/Thr protein kinase family. CHEK2 subfamily.</text>
</comment>
<evidence type="ECO:0000256" key="3">
    <source>
        <dbReference type="ARBA" id="ARBA00048679"/>
    </source>
</evidence>
<evidence type="ECO:0000313" key="8">
    <source>
        <dbReference type="Proteomes" id="UP000076874"/>
    </source>
</evidence>
<dbReference type="STRING" id="1081102.A0A162IC98"/>
<dbReference type="InterPro" id="IPR000253">
    <property type="entry name" value="FHA_dom"/>
</dbReference>
<organism evidence="7 8">
    <name type="scientific">Niveomyces insectorum RCEF 264</name>
    <dbReference type="NCBI Taxonomy" id="1081102"/>
    <lineage>
        <taxon>Eukaryota</taxon>
        <taxon>Fungi</taxon>
        <taxon>Dikarya</taxon>
        <taxon>Ascomycota</taxon>
        <taxon>Pezizomycotina</taxon>
        <taxon>Sordariomycetes</taxon>
        <taxon>Hypocreomycetidae</taxon>
        <taxon>Hypocreales</taxon>
        <taxon>Cordycipitaceae</taxon>
        <taxon>Niveomyces</taxon>
    </lineage>
</organism>
<dbReference type="SUPFAM" id="SSF56112">
    <property type="entry name" value="Protein kinase-like (PK-like)"/>
    <property type="match status" value="1"/>
</dbReference>
<evidence type="ECO:0000256" key="2">
    <source>
        <dbReference type="ARBA" id="ARBA00047899"/>
    </source>
</evidence>
<dbReference type="PROSITE" id="PS00108">
    <property type="entry name" value="PROTEIN_KINASE_ST"/>
    <property type="match status" value="1"/>
</dbReference>
<keyword evidence="7" id="KW-0418">Kinase</keyword>
<name>A0A162IC98_9HYPO</name>
<proteinExistence type="inferred from homology"/>
<comment type="caution">
    <text evidence="7">The sequence shown here is derived from an EMBL/GenBank/DDBJ whole genome shotgun (WGS) entry which is preliminary data.</text>
</comment>
<gene>
    <name evidence="7" type="ORF">SPI_08569</name>
</gene>
<dbReference type="PROSITE" id="PS50006">
    <property type="entry name" value="FHA_DOMAIN"/>
    <property type="match status" value="1"/>
</dbReference>
<dbReference type="SMART" id="SM00220">
    <property type="entry name" value="S_TKc"/>
    <property type="match status" value="1"/>
</dbReference>
<evidence type="ECO:0000256" key="1">
    <source>
        <dbReference type="ARBA" id="ARBA00005575"/>
    </source>
</evidence>
<dbReference type="SUPFAM" id="SSF49879">
    <property type="entry name" value="SMAD/FHA domain"/>
    <property type="match status" value="1"/>
</dbReference>
<evidence type="ECO:0000259" key="6">
    <source>
        <dbReference type="PROSITE" id="PS50011"/>
    </source>
</evidence>
<dbReference type="PANTHER" id="PTHR44167:SF29">
    <property type="entry name" value="SERINE_THREONINE PROTEIN KINASE-43"/>
    <property type="match status" value="1"/>
</dbReference>
<reference evidence="7 8" key="1">
    <citation type="journal article" date="2016" name="Genome Biol. Evol.">
        <title>Divergent and convergent evolution of fungal pathogenicity.</title>
        <authorList>
            <person name="Shang Y."/>
            <person name="Xiao G."/>
            <person name="Zheng P."/>
            <person name="Cen K."/>
            <person name="Zhan S."/>
            <person name="Wang C."/>
        </authorList>
    </citation>
    <scope>NUCLEOTIDE SEQUENCE [LARGE SCALE GENOMIC DNA]</scope>
    <source>
        <strain evidence="7 8">RCEF 264</strain>
    </source>
</reference>
<dbReference type="PANTHER" id="PTHR44167">
    <property type="entry name" value="OVARIAN-SPECIFIC SERINE/THREONINE-PROTEIN KINASE LOK-RELATED"/>
    <property type="match status" value="1"/>
</dbReference>
<accession>A0A162IC98</accession>
<feature type="domain" description="FHA" evidence="5">
    <location>
        <begin position="5"/>
        <end position="80"/>
    </location>
</feature>
<comment type="catalytic activity">
    <reaction evidence="3">
        <text>L-seryl-[protein] + ATP = O-phospho-L-seryl-[protein] + ADP + H(+)</text>
        <dbReference type="Rhea" id="RHEA:17989"/>
        <dbReference type="Rhea" id="RHEA-COMP:9863"/>
        <dbReference type="Rhea" id="RHEA-COMP:11604"/>
        <dbReference type="ChEBI" id="CHEBI:15378"/>
        <dbReference type="ChEBI" id="CHEBI:29999"/>
        <dbReference type="ChEBI" id="CHEBI:30616"/>
        <dbReference type="ChEBI" id="CHEBI:83421"/>
        <dbReference type="ChEBI" id="CHEBI:456216"/>
        <dbReference type="EC" id="2.7.11.1"/>
    </reaction>
</comment>
<dbReference type="GO" id="GO:0051598">
    <property type="term" value="P:meiotic recombination checkpoint signaling"/>
    <property type="evidence" value="ECO:0007669"/>
    <property type="project" value="TreeGrafter"/>
</dbReference>
<dbReference type="InterPro" id="IPR011009">
    <property type="entry name" value="Kinase-like_dom_sf"/>
</dbReference>
<dbReference type="Gene3D" id="1.10.510.10">
    <property type="entry name" value="Transferase(Phosphotransferase) domain 1"/>
    <property type="match status" value="1"/>
</dbReference>
<dbReference type="OrthoDB" id="74764at2759"/>
<dbReference type="EMBL" id="AZHD01000021">
    <property type="protein sequence ID" value="OAA55065.1"/>
    <property type="molecule type" value="Genomic_DNA"/>
</dbReference>
<dbReference type="Gene3D" id="2.60.200.20">
    <property type="match status" value="1"/>
</dbReference>
<keyword evidence="8" id="KW-1185">Reference proteome</keyword>
<comment type="catalytic activity">
    <reaction evidence="2">
        <text>L-threonyl-[protein] + ATP = O-phospho-L-threonyl-[protein] + ADP + H(+)</text>
        <dbReference type="Rhea" id="RHEA:46608"/>
        <dbReference type="Rhea" id="RHEA-COMP:11060"/>
        <dbReference type="Rhea" id="RHEA-COMP:11605"/>
        <dbReference type="ChEBI" id="CHEBI:15378"/>
        <dbReference type="ChEBI" id="CHEBI:30013"/>
        <dbReference type="ChEBI" id="CHEBI:30616"/>
        <dbReference type="ChEBI" id="CHEBI:61977"/>
        <dbReference type="ChEBI" id="CHEBI:456216"/>
        <dbReference type="EC" id="2.7.11.1"/>
    </reaction>
</comment>
<dbReference type="Pfam" id="PF00498">
    <property type="entry name" value="FHA"/>
    <property type="match status" value="1"/>
</dbReference>
<dbReference type="GO" id="GO:0005634">
    <property type="term" value="C:nucleus"/>
    <property type="evidence" value="ECO:0007669"/>
    <property type="project" value="TreeGrafter"/>
</dbReference>